<dbReference type="InParanoid" id="A0A1X7SFG2"/>
<organism evidence="1">
    <name type="scientific">Amphimedon queenslandica</name>
    <name type="common">Sponge</name>
    <dbReference type="NCBI Taxonomy" id="400682"/>
    <lineage>
        <taxon>Eukaryota</taxon>
        <taxon>Metazoa</taxon>
        <taxon>Porifera</taxon>
        <taxon>Demospongiae</taxon>
        <taxon>Heteroscleromorpha</taxon>
        <taxon>Haplosclerida</taxon>
        <taxon>Niphatidae</taxon>
        <taxon>Amphimedon</taxon>
    </lineage>
</organism>
<dbReference type="AlphaFoldDB" id="A0A1X7SFG2"/>
<proteinExistence type="predicted"/>
<accession>A0A1X7SFG2</accession>
<dbReference type="OrthoDB" id="3633556at2759"/>
<dbReference type="Pfam" id="PF23562">
    <property type="entry name" value="AMP-binding_C_3"/>
    <property type="match status" value="1"/>
</dbReference>
<dbReference type="eggNOG" id="KOG1256">
    <property type="taxonomic scope" value="Eukaryota"/>
</dbReference>
<protein>
    <submittedName>
        <fullName evidence="1">Uncharacterized protein</fullName>
    </submittedName>
</protein>
<sequence length="63" mass="7216">MRMLSFYYITGRKKELIITKGGENIAPVPIEDCIKEEVPIISNVMLVGDDKKYLTMLVTLRVK</sequence>
<dbReference type="SUPFAM" id="SSF56801">
    <property type="entry name" value="Acetyl-CoA synthetase-like"/>
    <property type="match status" value="1"/>
</dbReference>
<dbReference type="STRING" id="400682.A0A1X7SFG2"/>
<reference evidence="1" key="1">
    <citation type="submission" date="2017-05" db="UniProtKB">
        <authorList>
            <consortium name="EnsemblMetazoa"/>
        </authorList>
    </citation>
    <scope>IDENTIFICATION</scope>
</reference>
<evidence type="ECO:0000313" key="1">
    <source>
        <dbReference type="EnsemblMetazoa" id="Aqu2.1.00814_001"/>
    </source>
</evidence>
<dbReference type="EnsemblMetazoa" id="Aqu2.1.00814_001">
    <property type="protein sequence ID" value="Aqu2.1.00814_001"/>
    <property type="gene ID" value="Aqu2.1.00814"/>
</dbReference>
<name>A0A1X7SFG2_AMPQE</name>